<dbReference type="GO" id="GO:0005198">
    <property type="term" value="F:structural molecule activity"/>
    <property type="evidence" value="ECO:0007669"/>
    <property type="project" value="TreeGrafter"/>
</dbReference>
<keyword evidence="3" id="KW-0479">Metal-binding</keyword>
<sequence>MTLIKESLDRLRSRIQTPTSLQGLTPRIQEQLQDNKQTLTELSKLELGLSSVKTQADELLANTQAAGDGSIGTAIQERVSSLSLLWDETHNQAQERESWLLKLLDLAMKFWSDVSDVSTALNDAQQAVLDLNASRTDSETIRQSLETMQTLREDIDSLQGDLDTLGVLGMDLMSACGDTDKPDVTKSLDELYCTWNNLSKLWNECHKKLEESLQMALHYQDTMQEFKRELYQKKIEIESLNHRFVCRLSPGSERPGSVSPLCDFRHRWDSLESETVSRQHQLECALLGLGQFQNTLDELHTWLSRTAEQLQGSQPISIDLQACEIELAKHKVLRNDVMSHVRTMESLNQAGRGLLEVGSGDSPHGLQSRLEHLNESWEFVRCETERRQLELENRLSQVQDVTMEIQDLLQWLENTDLRLSSSKTMWGMPDSANERLNAHLELCNEMESKLHAYTDVKNAIYRMLESSNVVRGSSTEHSLSILEQKWASVYNKVQERKAKLTEGLSLAKEFHSSVQDILTKMTKCEESIGLLPAPSFVLDSVCTQLQDHRTLVNEVNTYGEKKTTVENTGFRLTELSRKEDCGVIHNLIMTVQDRYKKLQQRTSERGRMLEEVKKNAKQFNESWRLLVDWMTEVEQTLDTHKEIAVSHEEIKQQLTEQKEFQKLLRSKRPMYEATLKNGRSLHERAQTSHDRQHLENLMAELKDTWDTISGKSMERQHKLEEALLFSGRFTDALQALNDWLYRAEPQLAEDVPVGGDKDMVNNLIDKHKAFQKELGKRAGCIRTLKRSVRDLTRSSTADAHWLQEQMDELEGRWEAVCKLSVSKQDRLEAALQQAEKFDGLVHSFMERLTEAERILKYGVIPEEEEGLLTFRKQHKESLGALQAQAVDLENIQCLGEEILGCCHPDSIITLKSWISVTKTRYEEVQTWAQQQGQKIQASLAAIDAEREEIQRLLDWISSAEEALNLRDQEPLPDTTEQNQELIDQHTVFMEELNKKFTDVEHATKSCKHKSVPKHQVSPSKRPLTKRRSALKLQPAVPVPLEHLDPQTPQLSQLVSQWQKLWLLAMARQNRLEQHLQMLKEMEEFANFDFNLWRKRYIQWISHLKSRILDVFRSIDRDQDGRISQKEFIDYVLASKFPTNSLEMNAVANIFDMNSDGFIDYYEFVSALHPSRDPYRKTLDADQINEEVSRQVSQCNCPKRFQVEQISANRYRFGDSQQLRMVRILRSTLMVRVGGGWTALDEFLVKNDPCRVKGRTNLKIKEKYLSPAGSTSKGLTVSRSNSSLSLYSSASAPTSPMTRKRYTVNIMEISDSN</sequence>
<dbReference type="Pfam" id="PF00435">
    <property type="entry name" value="Spectrin"/>
    <property type="match status" value="4"/>
</dbReference>
<evidence type="ECO:0000259" key="8">
    <source>
        <dbReference type="PROSITE" id="PS51460"/>
    </source>
</evidence>
<dbReference type="Gene3D" id="3.30.920.20">
    <property type="entry name" value="Gas2-like domain"/>
    <property type="match status" value="1"/>
</dbReference>
<evidence type="ECO:0000256" key="4">
    <source>
        <dbReference type="ARBA" id="ARBA00022837"/>
    </source>
</evidence>
<dbReference type="PROSITE" id="PS50222">
    <property type="entry name" value="EF_HAND_2"/>
    <property type="match status" value="2"/>
</dbReference>
<gene>
    <name evidence="10" type="primary">macf1b</name>
</gene>
<evidence type="ECO:0000256" key="3">
    <source>
        <dbReference type="ARBA" id="ARBA00022723"/>
    </source>
</evidence>
<dbReference type="InterPro" id="IPR003108">
    <property type="entry name" value="GAR_dom"/>
</dbReference>
<dbReference type="SMART" id="SM00054">
    <property type="entry name" value="EFh"/>
    <property type="match status" value="2"/>
</dbReference>
<evidence type="ECO:0000313" key="9">
    <source>
        <dbReference type="Proteomes" id="UP000694891"/>
    </source>
</evidence>
<evidence type="ECO:0000259" key="7">
    <source>
        <dbReference type="PROSITE" id="PS50222"/>
    </source>
</evidence>
<dbReference type="GO" id="GO:0005509">
    <property type="term" value="F:calcium ion binding"/>
    <property type="evidence" value="ECO:0007669"/>
    <property type="project" value="InterPro"/>
</dbReference>
<proteinExistence type="predicted"/>
<dbReference type="GO" id="GO:0005882">
    <property type="term" value="C:intermediate filament"/>
    <property type="evidence" value="ECO:0007669"/>
    <property type="project" value="TreeGrafter"/>
</dbReference>
<dbReference type="FunFam" id="1.20.58.60:FF:000001">
    <property type="entry name" value="Microtubule-actin cross-linking factor 1"/>
    <property type="match status" value="3"/>
</dbReference>
<dbReference type="SUPFAM" id="SSF47473">
    <property type="entry name" value="EF-hand"/>
    <property type="match status" value="1"/>
</dbReference>
<accession>A0A9Y4K699</accession>
<organism evidence="9 10">
    <name type="scientific">Stegastes partitus</name>
    <name type="common">bicolor damselfish</name>
    <dbReference type="NCBI Taxonomy" id="144197"/>
    <lineage>
        <taxon>Eukaryota</taxon>
        <taxon>Metazoa</taxon>
        <taxon>Chordata</taxon>
        <taxon>Craniata</taxon>
        <taxon>Vertebrata</taxon>
        <taxon>Euteleostomi</taxon>
        <taxon>Actinopterygii</taxon>
        <taxon>Neopterygii</taxon>
        <taxon>Teleostei</taxon>
        <taxon>Neoteleostei</taxon>
        <taxon>Acanthomorphata</taxon>
        <taxon>Ovalentaria</taxon>
        <taxon>Pomacentridae</taxon>
        <taxon>Stegastes</taxon>
    </lineage>
</organism>
<keyword evidence="2" id="KW-0963">Cytoplasm</keyword>
<dbReference type="InterPro" id="IPR018247">
    <property type="entry name" value="EF_Hand_1_Ca_BS"/>
</dbReference>
<dbReference type="InterPro" id="IPR043197">
    <property type="entry name" value="Plakin"/>
</dbReference>
<dbReference type="CDD" id="cd00051">
    <property type="entry name" value="EFh"/>
    <property type="match status" value="1"/>
</dbReference>
<feature type="domain" description="GAR" evidence="8">
    <location>
        <begin position="1178"/>
        <end position="1250"/>
    </location>
</feature>
<dbReference type="PROSITE" id="PS00018">
    <property type="entry name" value="EF_HAND_1"/>
    <property type="match status" value="2"/>
</dbReference>
<dbReference type="SUPFAM" id="SSF46966">
    <property type="entry name" value="Spectrin repeat"/>
    <property type="match status" value="6"/>
</dbReference>
<dbReference type="Gene3D" id="1.20.58.60">
    <property type="match status" value="8"/>
</dbReference>
<name>A0A9Y4K699_9TELE</name>
<dbReference type="GO" id="GO:0005886">
    <property type="term" value="C:plasma membrane"/>
    <property type="evidence" value="ECO:0007669"/>
    <property type="project" value="UniProtKB-SubCell"/>
</dbReference>
<keyword evidence="4" id="KW-0106">Calcium</keyword>
<feature type="domain" description="EF-hand" evidence="7">
    <location>
        <begin position="1138"/>
        <end position="1173"/>
    </location>
</feature>
<dbReference type="GO" id="GO:0005737">
    <property type="term" value="C:cytoplasm"/>
    <property type="evidence" value="ECO:0007669"/>
    <property type="project" value="TreeGrafter"/>
</dbReference>
<dbReference type="InterPro" id="IPR018159">
    <property type="entry name" value="Spectrin/alpha-actinin"/>
</dbReference>
<dbReference type="InterPro" id="IPR002048">
    <property type="entry name" value="EF_hand_dom"/>
</dbReference>
<protein>
    <submittedName>
        <fullName evidence="10">Microtubule-actin cross-linking factor 1</fullName>
    </submittedName>
</protein>
<dbReference type="PANTHER" id="PTHR23169">
    <property type="entry name" value="ENVOPLAKIN"/>
    <property type="match status" value="1"/>
</dbReference>
<dbReference type="PROSITE" id="PS51460">
    <property type="entry name" value="GAR"/>
    <property type="match status" value="1"/>
</dbReference>
<dbReference type="RefSeq" id="XP_008283296.1">
    <property type="nucleotide sequence ID" value="XM_008285074.1"/>
</dbReference>
<dbReference type="SUPFAM" id="SSF143575">
    <property type="entry name" value="GAS2 domain-like"/>
    <property type="match status" value="1"/>
</dbReference>
<dbReference type="Pfam" id="PF02187">
    <property type="entry name" value="GAS2"/>
    <property type="match status" value="1"/>
</dbReference>
<dbReference type="PANTHER" id="PTHR23169:SF33">
    <property type="entry name" value="MICROTUBULE-ACTIN CROSS-LINKING FACTOR 1, ISOFORMS 1_2_3_5"/>
    <property type="match status" value="1"/>
</dbReference>
<dbReference type="Proteomes" id="UP000694891">
    <property type="component" value="Unplaced"/>
</dbReference>
<dbReference type="GO" id="GO:0045104">
    <property type="term" value="P:intermediate filament cytoskeleton organization"/>
    <property type="evidence" value="ECO:0007669"/>
    <property type="project" value="InterPro"/>
</dbReference>
<dbReference type="GO" id="GO:0008017">
    <property type="term" value="F:microtubule binding"/>
    <property type="evidence" value="ECO:0007669"/>
    <property type="project" value="InterPro"/>
</dbReference>
<dbReference type="CTD" id="567481"/>
<feature type="domain" description="EF-hand" evidence="7">
    <location>
        <begin position="1102"/>
        <end position="1137"/>
    </location>
</feature>
<evidence type="ECO:0000256" key="1">
    <source>
        <dbReference type="ARBA" id="ARBA00004245"/>
    </source>
</evidence>
<dbReference type="SMART" id="SM00243">
    <property type="entry name" value="GAS2"/>
    <property type="match status" value="1"/>
</dbReference>
<keyword evidence="5" id="KW-0206">Cytoskeleton</keyword>
<dbReference type="InterPro" id="IPR011992">
    <property type="entry name" value="EF-hand-dom_pair"/>
</dbReference>
<evidence type="ECO:0000256" key="6">
    <source>
        <dbReference type="SAM" id="MobiDB-lite"/>
    </source>
</evidence>
<dbReference type="CDD" id="cd00176">
    <property type="entry name" value="SPEC"/>
    <property type="match status" value="5"/>
</dbReference>
<evidence type="ECO:0000256" key="5">
    <source>
        <dbReference type="ARBA" id="ARBA00023212"/>
    </source>
</evidence>
<evidence type="ECO:0000256" key="2">
    <source>
        <dbReference type="ARBA" id="ARBA00022490"/>
    </source>
</evidence>
<reference evidence="10" key="1">
    <citation type="submission" date="2025-08" db="UniProtKB">
        <authorList>
            <consortium name="RefSeq"/>
        </authorList>
    </citation>
    <scope>IDENTIFICATION</scope>
</reference>
<dbReference type="InterPro" id="IPR002017">
    <property type="entry name" value="Spectrin_repeat"/>
</dbReference>
<keyword evidence="9" id="KW-1185">Reference proteome</keyword>
<evidence type="ECO:0000313" key="10">
    <source>
        <dbReference type="RefSeq" id="XP_008283296.1"/>
    </source>
</evidence>
<dbReference type="GO" id="GO:0042060">
    <property type="term" value="P:wound healing"/>
    <property type="evidence" value="ECO:0007669"/>
    <property type="project" value="TreeGrafter"/>
</dbReference>
<dbReference type="InterPro" id="IPR036534">
    <property type="entry name" value="GAR_dom_sf"/>
</dbReference>
<comment type="subcellular location">
    <subcellularLocation>
        <location evidence="1">Cytoplasm</location>
        <location evidence="1">Cytoskeleton</location>
    </subcellularLocation>
</comment>
<feature type="region of interest" description="Disordered" evidence="6">
    <location>
        <begin position="1004"/>
        <end position="1024"/>
    </location>
</feature>
<dbReference type="SMART" id="SM00150">
    <property type="entry name" value="SPEC"/>
    <property type="match status" value="9"/>
</dbReference>
<dbReference type="Gene3D" id="1.10.238.10">
    <property type="entry name" value="EF-hand"/>
    <property type="match status" value="1"/>
</dbReference>
<dbReference type="FunFam" id="3.30.920.20:FF:000002">
    <property type="entry name" value="dystonin isoform X1"/>
    <property type="match status" value="1"/>
</dbReference>
<dbReference type="Pfam" id="PF13499">
    <property type="entry name" value="EF-hand_7"/>
    <property type="match status" value="1"/>
</dbReference>